<dbReference type="InterPro" id="IPR000014">
    <property type="entry name" value="PAS"/>
</dbReference>
<evidence type="ECO:0000259" key="9">
    <source>
        <dbReference type="PROSITE" id="PS50109"/>
    </source>
</evidence>
<evidence type="ECO:0000256" key="2">
    <source>
        <dbReference type="ARBA" id="ARBA00012438"/>
    </source>
</evidence>
<dbReference type="PRINTS" id="PR00344">
    <property type="entry name" value="BCTRLSENSOR"/>
</dbReference>
<keyword evidence="4" id="KW-0808">Transferase</keyword>
<dbReference type="GO" id="GO:0016036">
    <property type="term" value="P:cellular response to phosphate starvation"/>
    <property type="evidence" value="ECO:0007669"/>
    <property type="project" value="TreeGrafter"/>
</dbReference>
<dbReference type="PROSITE" id="PS50109">
    <property type="entry name" value="HIS_KIN"/>
    <property type="match status" value="1"/>
</dbReference>
<evidence type="ECO:0000256" key="6">
    <source>
        <dbReference type="ARBA" id="ARBA00023012"/>
    </source>
</evidence>
<dbReference type="GO" id="GO:0004721">
    <property type="term" value="F:phosphoprotein phosphatase activity"/>
    <property type="evidence" value="ECO:0007669"/>
    <property type="project" value="TreeGrafter"/>
</dbReference>
<dbReference type="InterPro" id="IPR005467">
    <property type="entry name" value="His_kinase_dom"/>
</dbReference>
<dbReference type="InterPro" id="IPR003594">
    <property type="entry name" value="HATPase_dom"/>
</dbReference>
<dbReference type="OrthoDB" id="9805942at2"/>
<evidence type="ECO:0000256" key="4">
    <source>
        <dbReference type="ARBA" id="ARBA00022679"/>
    </source>
</evidence>
<sequence length="480" mass="54211">MSHFIKKITTGGNKFSGIFLAALKVALAIALFPIALITFHYVTSEESWVYYIVICLIIICSAMYIIFPFMSDYSKLAGYVKHLSFDRIVKPPKLESSIAVIELSESLDLLKKSWEKKQREVLEKIAEIKLLFSSIPEVMFIINESLIISKVNNAAEQVFGSNLIGMSLREITDNKILLGAVRWVLHDQVSKRVELYLGAPIERDYQVLIEVYDSKENGEKNLIIMMHDVSELKRTEKMLADFIANASHEVRTPLTGIIGIIETLDIDGWDDKEARKLFIPMIREQAYCMKNLIDDLLSLSSIERRLNTPPTEIVDIAQIVDLVVKQLEWEAMQSKIAVIRNIDEHLPSVLGDFNELSQVVFNLLANALKYGGHNKEIKIDIGVTDVVPRNGIFTQDNSKAIFISIADQGNGIASEHLPRLTERFYRIEPSRSKKLGGTGLGLAIVKQILLRHRGFLNIESTVGKGSIFTVYLPILSDRYE</sequence>
<dbReference type="PANTHER" id="PTHR45453:SF1">
    <property type="entry name" value="PHOSPHATE REGULON SENSOR PROTEIN PHOR"/>
    <property type="match status" value="1"/>
</dbReference>
<dbReference type="FunFam" id="1.10.287.130:FF:000001">
    <property type="entry name" value="Two-component sensor histidine kinase"/>
    <property type="match status" value="1"/>
</dbReference>
<dbReference type="PATRIC" id="fig|86105.3.peg.105"/>
<evidence type="ECO:0000256" key="5">
    <source>
        <dbReference type="ARBA" id="ARBA00022777"/>
    </source>
</evidence>
<dbReference type="EC" id="2.7.13.3" evidence="2"/>
<keyword evidence="5" id="KW-0418">Kinase</keyword>
<dbReference type="Gene3D" id="3.30.565.10">
    <property type="entry name" value="Histidine kinase-like ATPase, C-terminal domain"/>
    <property type="match status" value="1"/>
</dbReference>
<feature type="domain" description="Histidine kinase" evidence="9">
    <location>
        <begin position="245"/>
        <end position="476"/>
    </location>
</feature>
<keyword evidence="7 8" id="KW-0472">Membrane</keyword>
<evidence type="ECO:0000313" key="11">
    <source>
        <dbReference type="Proteomes" id="UP000031258"/>
    </source>
</evidence>
<dbReference type="PANTHER" id="PTHR45453">
    <property type="entry name" value="PHOSPHATE REGULON SENSOR PROTEIN PHOR"/>
    <property type="match status" value="1"/>
</dbReference>
<evidence type="ECO:0000256" key="7">
    <source>
        <dbReference type="ARBA" id="ARBA00023136"/>
    </source>
</evidence>
<keyword evidence="6" id="KW-0902">Two-component regulatory system</keyword>
<dbReference type="SUPFAM" id="SSF55785">
    <property type="entry name" value="PYP-like sensor domain (PAS domain)"/>
    <property type="match status" value="1"/>
</dbReference>
<dbReference type="Gene3D" id="1.10.287.130">
    <property type="match status" value="1"/>
</dbReference>
<dbReference type="CDD" id="cd00082">
    <property type="entry name" value="HisKA"/>
    <property type="match status" value="1"/>
</dbReference>
<evidence type="ECO:0000313" key="10">
    <source>
        <dbReference type="EMBL" id="KIE06105.1"/>
    </source>
</evidence>
<evidence type="ECO:0000256" key="8">
    <source>
        <dbReference type="SAM" id="Phobius"/>
    </source>
</evidence>
<keyword evidence="8" id="KW-1133">Transmembrane helix</keyword>
<keyword evidence="3" id="KW-0597">Phosphoprotein</keyword>
<feature type="transmembrane region" description="Helical" evidence="8">
    <location>
        <begin position="48"/>
        <end position="67"/>
    </location>
</feature>
<dbReference type="InterPro" id="IPR036097">
    <property type="entry name" value="HisK_dim/P_sf"/>
</dbReference>
<evidence type="ECO:0000256" key="1">
    <source>
        <dbReference type="ARBA" id="ARBA00000085"/>
    </source>
</evidence>
<comment type="caution">
    <text evidence="10">The sequence shown here is derived from an EMBL/GenBank/DDBJ whole genome shotgun (WGS) entry which is preliminary data.</text>
</comment>
<keyword evidence="11" id="KW-1185">Reference proteome</keyword>
<proteinExistence type="predicted"/>
<reference evidence="10 11" key="1">
    <citation type="submission" date="2014-11" db="EMBL/GenBank/DDBJ databases">
        <title>A Rickettsiales Symbiont of Amoebae With Ancient Features.</title>
        <authorList>
            <person name="Schulz F."/>
            <person name="Martijn J."/>
            <person name="Wascher F."/>
            <person name="Kostanjsek R."/>
            <person name="Ettema T.J."/>
            <person name="Horn M."/>
        </authorList>
    </citation>
    <scope>NUCLEOTIDE SEQUENCE [LARGE SCALE GENOMIC DNA]</scope>
    <source>
        <strain evidence="10 11">UWC36</strain>
    </source>
</reference>
<feature type="transmembrane region" description="Helical" evidence="8">
    <location>
        <begin position="21"/>
        <end position="42"/>
    </location>
</feature>
<gene>
    <name evidence="10" type="ORF">NF27_BK00260</name>
</gene>
<dbReference type="EMBL" id="JSWE01000036">
    <property type="protein sequence ID" value="KIE06105.1"/>
    <property type="molecule type" value="Genomic_DNA"/>
</dbReference>
<dbReference type="Pfam" id="PF00512">
    <property type="entry name" value="HisKA"/>
    <property type="match status" value="1"/>
</dbReference>
<dbReference type="InterPro" id="IPR003661">
    <property type="entry name" value="HisK_dim/P_dom"/>
</dbReference>
<dbReference type="SMART" id="SM00387">
    <property type="entry name" value="HATPase_c"/>
    <property type="match status" value="1"/>
</dbReference>
<keyword evidence="8" id="KW-0812">Transmembrane</keyword>
<dbReference type="InterPro" id="IPR004358">
    <property type="entry name" value="Sig_transdc_His_kin-like_C"/>
</dbReference>
<dbReference type="InterPro" id="IPR036890">
    <property type="entry name" value="HATPase_C_sf"/>
</dbReference>
<dbReference type="SUPFAM" id="SSF47384">
    <property type="entry name" value="Homodimeric domain of signal transducing histidine kinase"/>
    <property type="match status" value="1"/>
</dbReference>
<evidence type="ECO:0000256" key="3">
    <source>
        <dbReference type="ARBA" id="ARBA00022553"/>
    </source>
</evidence>
<dbReference type="Pfam" id="PF02518">
    <property type="entry name" value="HATPase_c"/>
    <property type="match status" value="1"/>
</dbReference>
<dbReference type="STRING" id="86105.NF27_BK00260"/>
<dbReference type="GO" id="GO:0000155">
    <property type="term" value="F:phosphorelay sensor kinase activity"/>
    <property type="evidence" value="ECO:0007669"/>
    <property type="project" value="InterPro"/>
</dbReference>
<dbReference type="RefSeq" id="WP_053332447.1">
    <property type="nucleotide sequence ID" value="NZ_JSWE01000036.1"/>
</dbReference>
<protein>
    <recommendedName>
        <fullName evidence="2">histidine kinase</fullName>
        <ecNumber evidence="2">2.7.13.3</ecNumber>
    </recommendedName>
</protein>
<dbReference type="InterPro" id="IPR050351">
    <property type="entry name" value="BphY/WalK/GraS-like"/>
</dbReference>
<comment type="catalytic activity">
    <reaction evidence="1">
        <text>ATP + protein L-histidine = ADP + protein N-phospho-L-histidine.</text>
        <dbReference type="EC" id="2.7.13.3"/>
    </reaction>
</comment>
<dbReference type="Gene3D" id="3.30.450.20">
    <property type="entry name" value="PAS domain"/>
    <property type="match status" value="1"/>
</dbReference>
<dbReference type="SMART" id="SM00388">
    <property type="entry name" value="HisKA"/>
    <property type="match status" value="1"/>
</dbReference>
<dbReference type="CDD" id="cd00130">
    <property type="entry name" value="PAS"/>
    <property type="match status" value="1"/>
</dbReference>
<organism evidence="10 11">
    <name type="scientific">Candidatus Jidaibacter acanthamoebae</name>
    <dbReference type="NCBI Taxonomy" id="86105"/>
    <lineage>
        <taxon>Bacteria</taxon>
        <taxon>Pseudomonadati</taxon>
        <taxon>Pseudomonadota</taxon>
        <taxon>Alphaproteobacteria</taxon>
        <taxon>Rickettsiales</taxon>
        <taxon>Candidatus Midichloriaceae</taxon>
        <taxon>Candidatus Jidaibacter</taxon>
    </lineage>
</organism>
<dbReference type="GO" id="GO:0005886">
    <property type="term" value="C:plasma membrane"/>
    <property type="evidence" value="ECO:0007669"/>
    <property type="project" value="TreeGrafter"/>
</dbReference>
<name>A0A0C1R1E0_9RICK</name>
<dbReference type="SUPFAM" id="SSF55874">
    <property type="entry name" value="ATPase domain of HSP90 chaperone/DNA topoisomerase II/histidine kinase"/>
    <property type="match status" value="1"/>
</dbReference>
<accession>A0A0C1R1E0</accession>
<dbReference type="Proteomes" id="UP000031258">
    <property type="component" value="Unassembled WGS sequence"/>
</dbReference>
<dbReference type="FunFam" id="3.30.565.10:FF:000006">
    <property type="entry name" value="Sensor histidine kinase WalK"/>
    <property type="match status" value="1"/>
</dbReference>
<dbReference type="InterPro" id="IPR035965">
    <property type="entry name" value="PAS-like_dom_sf"/>
</dbReference>
<dbReference type="AlphaFoldDB" id="A0A0C1R1E0"/>